<name>A0AAV9WHI5_9PEZI</name>
<reference evidence="1 2" key="1">
    <citation type="submission" date="2023-08" db="EMBL/GenBank/DDBJ databases">
        <authorList>
            <person name="Palmer J.M."/>
        </authorList>
    </citation>
    <scope>NUCLEOTIDE SEQUENCE [LARGE SCALE GENOMIC DNA]</scope>
    <source>
        <strain evidence="1 2">TWF481</strain>
    </source>
</reference>
<dbReference type="AlphaFoldDB" id="A0AAV9WHI5"/>
<dbReference type="Proteomes" id="UP001370758">
    <property type="component" value="Unassembled WGS sequence"/>
</dbReference>
<evidence type="ECO:0000313" key="1">
    <source>
        <dbReference type="EMBL" id="KAK6508968.1"/>
    </source>
</evidence>
<sequence length="106" mass="11950">MGVGKRLAESLLSDSGPLKPQHINFRLPSQQHKFKERSGSIIGLTFYKAVAEYCRSKLPGEVEFSIERASDSLFLVIDVLDFQHLVDFCFRAEDRGTVSSKDRIMG</sequence>
<proteinExistence type="predicted"/>
<evidence type="ECO:0000313" key="2">
    <source>
        <dbReference type="Proteomes" id="UP001370758"/>
    </source>
</evidence>
<dbReference type="EMBL" id="JAVHJL010000002">
    <property type="protein sequence ID" value="KAK6508968.1"/>
    <property type="molecule type" value="Genomic_DNA"/>
</dbReference>
<protein>
    <submittedName>
        <fullName evidence="1">Uncharacterized protein</fullName>
    </submittedName>
</protein>
<gene>
    <name evidence="1" type="ORF">TWF481_003735</name>
</gene>
<comment type="caution">
    <text evidence="1">The sequence shown here is derived from an EMBL/GenBank/DDBJ whole genome shotgun (WGS) entry which is preliminary data.</text>
</comment>
<accession>A0AAV9WHI5</accession>
<keyword evidence="2" id="KW-1185">Reference proteome</keyword>
<organism evidence="1 2">
    <name type="scientific">Arthrobotrys musiformis</name>
    <dbReference type="NCBI Taxonomy" id="47236"/>
    <lineage>
        <taxon>Eukaryota</taxon>
        <taxon>Fungi</taxon>
        <taxon>Dikarya</taxon>
        <taxon>Ascomycota</taxon>
        <taxon>Pezizomycotina</taxon>
        <taxon>Orbiliomycetes</taxon>
        <taxon>Orbiliales</taxon>
        <taxon>Orbiliaceae</taxon>
        <taxon>Arthrobotrys</taxon>
    </lineage>
</organism>